<dbReference type="PANTHER" id="PTHR43280:SF34">
    <property type="entry name" value="ARAC-FAMILY TRANSCRIPTIONAL REGULATOR"/>
    <property type="match status" value="1"/>
</dbReference>
<evidence type="ECO:0000259" key="4">
    <source>
        <dbReference type="PROSITE" id="PS01124"/>
    </source>
</evidence>
<sequence>MSKKKDYFMYELKLNKEKSKIIKSDKYYKILFIFAGICHIKVNNKINKCGPDSIILIRPNNNIEIELKAYTSLVIYELEITEKLLNTLSEGEVNLAESFNTVPFECAIIDANAETTMLIKNILKKLIYMKQEPYKFADNLYIKSMITIVLILTLRSCINAESKQKIKRNKQFLIDDIFIYINNNITEEISLNNLEKRFYVSKFHISREFKKATGLTVHRYIVKAKLDFCKKLIEEGKPIADVAHICGLGSYNNLFRAFKKEFGITPKEYYNQIKKTNKISP</sequence>
<dbReference type="Pfam" id="PF12833">
    <property type="entry name" value="HTH_18"/>
    <property type="match status" value="1"/>
</dbReference>
<evidence type="ECO:0000313" key="5">
    <source>
        <dbReference type="EMBL" id="AMN35816.1"/>
    </source>
</evidence>
<dbReference type="InterPro" id="IPR018060">
    <property type="entry name" value="HTH_AraC"/>
</dbReference>
<dbReference type="AlphaFoldDB" id="A0A127EIM0"/>
<keyword evidence="2" id="KW-0238">DNA-binding</keyword>
<dbReference type="RefSeq" id="WP_061428201.1">
    <property type="nucleotide sequence ID" value="NZ_CATNXK010000001.1"/>
</dbReference>
<gene>
    <name evidence="5" type="ORF">JFP838_08660</name>
</gene>
<evidence type="ECO:0000256" key="1">
    <source>
        <dbReference type="ARBA" id="ARBA00023015"/>
    </source>
</evidence>
<reference evidence="5 6" key="1">
    <citation type="journal article" date="2016" name="PLoS ONE">
        <title>Plasmid Characterization and Chromosome Analysis of Two netF+ Clostridium perfringens Isolates Associated with Foal and Canine Necrotizing Enteritis.</title>
        <authorList>
            <person name="Mehdizadeh Gohari I."/>
            <person name="Kropinski A.M."/>
            <person name="Weese S.J."/>
            <person name="Parreira V.R."/>
            <person name="Whitehead A.E."/>
            <person name="Boerlin P."/>
            <person name="Prescott J.F."/>
        </authorList>
    </citation>
    <scope>NUCLEOTIDE SEQUENCE [LARGE SCALE GENOMIC DNA]</scope>
    <source>
        <strain evidence="5 6">JP838</strain>
    </source>
</reference>
<feature type="domain" description="HTH araC/xylS-type" evidence="4">
    <location>
        <begin position="175"/>
        <end position="272"/>
    </location>
</feature>
<dbReference type="GO" id="GO:0003700">
    <property type="term" value="F:DNA-binding transcription factor activity"/>
    <property type="evidence" value="ECO:0007669"/>
    <property type="project" value="InterPro"/>
</dbReference>
<dbReference type="PROSITE" id="PS01124">
    <property type="entry name" value="HTH_ARAC_FAMILY_2"/>
    <property type="match status" value="1"/>
</dbReference>
<name>A0A127EIM0_CLOPF</name>
<dbReference type="PATRIC" id="fig|1502.177.peg.1776"/>
<evidence type="ECO:0000256" key="3">
    <source>
        <dbReference type="ARBA" id="ARBA00023163"/>
    </source>
</evidence>
<accession>A0A127EIM0</accession>
<keyword evidence="1" id="KW-0805">Transcription regulation</keyword>
<evidence type="ECO:0000313" key="6">
    <source>
        <dbReference type="Proteomes" id="UP000070260"/>
    </source>
</evidence>
<protein>
    <submittedName>
        <fullName evidence="5">AraC family transcriptional regulator</fullName>
    </submittedName>
</protein>
<dbReference type="Proteomes" id="UP000070260">
    <property type="component" value="Chromosome"/>
</dbReference>
<organism evidence="5 6">
    <name type="scientific">Clostridium perfringens</name>
    <dbReference type="NCBI Taxonomy" id="1502"/>
    <lineage>
        <taxon>Bacteria</taxon>
        <taxon>Bacillati</taxon>
        <taxon>Bacillota</taxon>
        <taxon>Clostridia</taxon>
        <taxon>Eubacteriales</taxon>
        <taxon>Clostridiaceae</taxon>
        <taxon>Clostridium</taxon>
    </lineage>
</organism>
<dbReference type="SUPFAM" id="SSF46689">
    <property type="entry name" value="Homeodomain-like"/>
    <property type="match status" value="2"/>
</dbReference>
<dbReference type="SMART" id="SM00342">
    <property type="entry name" value="HTH_ARAC"/>
    <property type="match status" value="1"/>
</dbReference>
<proteinExistence type="predicted"/>
<dbReference type="PANTHER" id="PTHR43280">
    <property type="entry name" value="ARAC-FAMILY TRANSCRIPTIONAL REGULATOR"/>
    <property type="match status" value="1"/>
</dbReference>
<keyword evidence="3" id="KW-0804">Transcription</keyword>
<dbReference type="GO" id="GO:0043565">
    <property type="term" value="F:sequence-specific DNA binding"/>
    <property type="evidence" value="ECO:0007669"/>
    <property type="project" value="InterPro"/>
</dbReference>
<dbReference type="EMBL" id="CP010994">
    <property type="protein sequence ID" value="AMN35816.1"/>
    <property type="molecule type" value="Genomic_DNA"/>
</dbReference>
<dbReference type="OrthoDB" id="9774814at2"/>
<dbReference type="Gene3D" id="1.10.10.60">
    <property type="entry name" value="Homeodomain-like"/>
    <property type="match status" value="2"/>
</dbReference>
<dbReference type="InterPro" id="IPR009057">
    <property type="entry name" value="Homeodomain-like_sf"/>
</dbReference>
<evidence type="ECO:0000256" key="2">
    <source>
        <dbReference type="ARBA" id="ARBA00023125"/>
    </source>
</evidence>